<dbReference type="KEGG" id="pgr:PGTG_17162"/>
<evidence type="ECO:0000313" key="2">
    <source>
        <dbReference type="EMBL" id="EFP91305.1"/>
    </source>
</evidence>
<dbReference type="EMBL" id="DS178344">
    <property type="protein sequence ID" value="EFP91305.1"/>
    <property type="molecule type" value="Genomic_DNA"/>
</dbReference>
<dbReference type="VEuPathDB" id="FungiDB:PGTG_17162"/>
<dbReference type="RefSeq" id="XP_003335724.1">
    <property type="nucleotide sequence ID" value="XM_003335676.1"/>
</dbReference>
<dbReference type="InParanoid" id="E3L430"/>
<gene>
    <name evidence="2" type="ORF">PGTG_17162</name>
</gene>
<reference evidence="3" key="2">
    <citation type="journal article" date="2011" name="Proc. Natl. Acad. Sci. U.S.A.">
        <title>Obligate biotrophy features unraveled by the genomic analysis of rust fungi.</title>
        <authorList>
            <person name="Duplessis S."/>
            <person name="Cuomo C.A."/>
            <person name="Lin Y.-C."/>
            <person name="Aerts A."/>
            <person name="Tisserant E."/>
            <person name="Veneault-Fourrey C."/>
            <person name="Joly D.L."/>
            <person name="Hacquard S."/>
            <person name="Amselem J."/>
            <person name="Cantarel B.L."/>
            <person name="Chiu R."/>
            <person name="Coutinho P.M."/>
            <person name="Feau N."/>
            <person name="Field M."/>
            <person name="Frey P."/>
            <person name="Gelhaye E."/>
            <person name="Goldberg J."/>
            <person name="Grabherr M.G."/>
            <person name="Kodira C.D."/>
            <person name="Kohler A."/>
            <person name="Kuees U."/>
            <person name="Lindquist E.A."/>
            <person name="Lucas S.M."/>
            <person name="Mago R."/>
            <person name="Mauceli E."/>
            <person name="Morin E."/>
            <person name="Murat C."/>
            <person name="Pangilinan J.L."/>
            <person name="Park R."/>
            <person name="Pearson M."/>
            <person name="Quesneville H."/>
            <person name="Rouhier N."/>
            <person name="Sakthikumar S."/>
            <person name="Salamov A.A."/>
            <person name="Schmutz J."/>
            <person name="Selles B."/>
            <person name="Shapiro H."/>
            <person name="Tanguay P."/>
            <person name="Tuskan G.A."/>
            <person name="Henrissat B."/>
            <person name="Van de Peer Y."/>
            <person name="Rouze P."/>
            <person name="Ellis J.G."/>
            <person name="Dodds P.N."/>
            <person name="Schein J.E."/>
            <person name="Zhong S."/>
            <person name="Hamelin R.C."/>
            <person name="Grigoriev I.V."/>
            <person name="Szabo L.J."/>
            <person name="Martin F."/>
        </authorList>
    </citation>
    <scope>NUCLEOTIDE SEQUENCE [LARGE SCALE GENOMIC DNA]</scope>
    <source>
        <strain evidence="3">CRL 75-36-700-3 / race SCCL</strain>
    </source>
</reference>
<protein>
    <submittedName>
        <fullName evidence="2">Uncharacterized protein</fullName>
    </submittedName>
</protein>
<dbReference type="GeneID" id="10529134"/>
<name>E3L430_PUCGT</name>
<sequence>MNTLISTVVLLASIIGLAHGIYIDKQCQQRYSQKKQTHGVCGRIVKRVDPDDPQSDAAVWHLHPQSTCKPFAQDHTAIPLCCDYYAVAISNEKAFEDVADELYLECVDAEVKPIATSPVMTKKLLDISTQSLIAQHICNFGWIDLFPHPITSAVLVI</sequence>
<feature type="signal peptide" evidence="1">
    <location>
        <begin position="1"/>
        <end position="20"/>
    </location>
</feature>
<proteinExistence type="predicted"/>
<dbReference type="OrthoDB" id="10307565at2759"/>
<dbReference type="AlphaFoldDB" id="E3L430"/>
<evidence type="ECO:0000256" key="1">
    <source>
        <dbReference type="SAM" id="SignalP"/>
    </source>
</evidence>
<evidence type="ECO:0000313" key="3">
    <source>
        <dbReference type="Proteomes" id="UP000008783"/>
    </source>
</evidence>
<dbReference type="Proteomes" id="UP000008783">
    <property type="component" value="Unassembled WGS sequence"/>
</dbReference>
<dbReference type="HOGENOM" id="CLU_1678793_0_0_1"/>
<accession>E3L430</accession>
<organism evidence="2 3">
    <name type="scientific">Puccinia graminis f. sp. tritici (strain CRL 75-36-700-3 / race SCCL)</name>
    <name type="common">Black stem rust fungus</name>
    <dbReference type="NCBI Taxonomy" id="418459"/>
    <lineage>
        <taxon>Eukaryota</taxon>
        <taxon>Fungi</taxon>
        <taxon>Dikarya</taxon>
        <taxon>Basidiomycota</taxon>
        <taxon>Pucciniomycotina</taxon>
        <taxon>Pucciniomycetes</taxon>
        <taxon>Pucciniales</taxon>
        <taxon>Pucciniaceae</taxon>
        <taxon>Puccinia</taxon>
    </lineage>
</organism>
<reference key="1">
    <citation type="submission" date="2007-01" db="EMBL/GenBank/DDBJ databases">
        <title>The Genome Sequence of Puccinia graminis f. sp. tritici Strain CRL 75-36-700-3.</title>
        <authorList>
            <consortium name="The Broad Institute Genome Sequencing Platform"/>
            <person name="Birren B."/>
            <person name="Lander E."/>
            <person name="Galagan J."/>
            <person name="Nusbaum C."/>
            <person name="Devon K."/>
            <person name="Cuomo C."/>
            <person name="Jaffe D."/>
            <person name="Butler J."/>
            <person name="Alvarez P."/>
            <person name="Gnerre S."/>
            <person name="Grabherr M."/>
            <person name="Mauceli E."/>
            <person name="Brockman W."/>
            <person name="Young S."/>
            <person name="LaButti K."/>
            <person name="Sykes S."/>
            <person name="DeCaprio D."/>
            <person name="Crawford M."/>
            <person name="Koehrsen M."/>
            <person name="Engels R."/>
            <person name="Montgomery P."/>
            <person name="Pearson M."/>
            <person name="Howarth C."/>
            <person name="Larson L."/>
            <person name="White J."/>
            <person name="Zeng Q."/>
            <person name="Kodira C."/>
            <person name="Yandava C."/>
            <person name="Alvarado L."/>
            <person name="O'Leary S."/>
            <person name="Szabo L."/>
            <person name="Dean R."/>
            <person name="Schein J."/>
        </authorList>
    </citation>
    <scope>NUCLEOTIDE SEQUENCE</scope>
    <source>
        <strain>CRL 75-36-700-3</strain>
    </source>
</reference>
<feature type="chain" id="PRO_5003174001" evidence="1">
    <location>
        <begin position="21"/>
        <end position="157"/>
    </location>
</feature>
<keyword evidence="3" id="KW-1185">Reference proteome</keyword>
<keyword evidence="1" id="KW-0732">Signal</keyword>